<evidence type="ECO:0000313" key="3">
    <source>
        <dbReference type="Proteomes" id="UP001595807"/>
    </source>
</evidence>
<dbReference type="InterPro" id="IPR035985">
    <property type="entry name" value="Ubiquitin-activating_enz"/>
</dbReference>
<dbReference type="PANTHER" id="PTHR10953">
    <property type="entry name" value="UBIQUITIN-ACTIVATING ENZYME E1"/>
    <property type="match status" value="1"/>
</dbReference>
<organism evidence="2 3">
    <name type="scientific">Streptococcus caprae</name>
    <dbReference type="NCBI Taxonomy" id="1640501"/>
    <lineage>
        <taxon>Bacteria</taxon>
        <taxon>Bacillati</taxon>
        <taxon>Bacillota</taxon>
        <taxon>Bacilli</taxon>
        <taxon>Lactobacillales</taxon>
        <taxon>Streptococcaceae</taxon>
        <taxon>Streptococcus</taxon>
    </lineage>
</organism>
<name>A0ABV8CXT2_9STRE</name>
<accession>A0ABV8CXT2</accession>
<reference evidence="3" key="1">
    <citation type="journal article" date="2019" name="Int. J. Syst. Evol. Microbiol.">
        <title>The Global Catalogue of Microorganisms (GCM) 10K type strain sequencing project: providing services to taxonomists for standard genome sequencing and annotation.</title>
        <authorList>
            <consortium name="The Broad Institute Genomics Platform"/>
            <consortium name="The Broad Institute Genome Sequencing Center for Infectious Disease"/>
            <person name="Wu L."/>
            <person name="Ma J."/>
        </authorList>
    </citation>
    <scope>NUCLEOTIDE SEQUENCE [LARGE SCALE GENOMIC DNA]</scope>
    <source>
        <strain evidence="3">CCUG 67170</strain>
    </source>
</reference>
<dbReference type="Pfam" id="PF00899">
    <property type="entry name" value="ThiF"/>
    <property type="match status" value="1"/>
</dbReference>
<dbReference type="Gene3D" id="3.40.50.720">
    <property type="entry name" value="NAD(P)-binding Rossmann-like Domain"/>
    <property type="match status" value="1"/>
</dbReference>
<sequence length="369" mass="42523">MKLPKIKSIHSVLFLKDKIRIGMGTDYSIEIENPDEKYTKLIKSLDGRNTIEEITEKCVTLSKGEILESIDTLCDLGYIEDNSIKPELDFSDAELQRYSVNLNFFSTLDTDVISKYEYQRQLIKTHVLILGIGGIGSNICLSLTELGIGKITAVDFDVVEYSNLNRQVLYNTEQLGRRKTDAAKDFMNKFNPEIEFDTIHMEISSSDDIEKLIFESNCDIVVNVADYPTGYIDFWVNEACVRSNTPCFSALVGKKNGRIYSIVPNKSACFYCQYLDDLKIRPDYEEELETVRNIRNKDELDLFRTPNGALGPACLFHGYFIAYEIMRYIFWGTDKLLTYNKRFSIDFMSFQQEFTELNKYSECPVCSER</sequence>
<dbReference type="EMBL" id="JBHRZV010000052">
    <property type="protein sequence ID" value="MFC3928815.1"/>
    <property type="molecule type" value="Genomic_DNA"/>
</dbReference>
<dbReference type="PANTHER" id="PTHR10953:SF102">
    <property type="entry name" value="ADENYLYLTRANSFERASE AND SULFURTRANSFERASE MOCS3"/>
    <property type="match status" value="1"/>
</dbReference>
<keyword evidence="3" id="KW-1185">Reference proteome</keyword>
<dbReference type="SUPFAM" id="SSF69572">
    <property type="entry name" value="Activating enzymes of the ubiquitin-like proteins"/>
    <property type="match status" value="1"/>
</dbReference>
<evidence type="ECO:0000313" key="2">
    <source>
        <dbReference type="EMBL" id="MFC3928815.1"/>
    </source>
</evidence>
<proteinExistence type="predicted"/>
<gene>
    <name evidence="2" type="ORF">ACFORF_09650</name>
</gene>
<evidence type="ECO:0000259" key="1">
    <source>
        <dbReference type="Pfam" id="PF00899"/>
    </source>
</evidence>
<dbReference type="InterPro" id="IPR000594">
    <property type="entry name" value="ThiF_NAD_FAD-bd"/>
</dbReference>
<comment type="caution">
    <text evidence="2">The sequence shown here is derived from an EMBL/GenBank/DDBJ whole genome shotgun (WGS) entry which is preliminary data.</text>
</comment>
<feature type="domain" description="THIF-type NAD/FAD binding fold" evidence="1">
    <location>
        <begin position="116"/>
        <end position="364"/>
    </location>
</feature>
<dbReference type="RefSeq" id="WP_380427707.1">
    <property type="nucleotide sequence ID" value="NZ_JBHRZV010000052.1"/>
</dbReference>
<dbReference type="InterPro" id="IPR045886">
    <property type="entry name" value="ThiF/MoeB/HesA"/>
</dbReference>
<protein>
    <submittedName>
        <fullName evidence="2">HesA/MoeB/ThiF family protein</fullName>
    </submittedName>
</protein>
<dbReference type="Proteomes" id="UP001595807">
    <property type="component" value="Unassembled WGS sequence"/>
</dbReference>